<dbReference type="InterPro" id="IPR046437">
    <property type="entry name" value="Ser_Thr-PK_POLO_box_1_sf"/>
</dbReference>
<dbReference type="OrthoDB" id="408964at2759"/>
<feature type="domain" description="Cryptic POLO box 1 (CPB1)" evidence="2">
    <location>
        <begin position="1"/>
        <end position="69"/>
    </location>
</feature>
<feature type="compositionally biased region" description="Low complexity" evidence="1">
    <location>
        <begin position="102"/>
        <end position="117"/>
    </location>
</feature>
<evidence type="ECO:0000256" key="1">
    <source>
        <dbReference type="SAM" id="MobiDB-lite"/>
    </source>
</evidence>
<dbReference type="InterPro" id="IPR033699">
    <property type="entry name" value="POLO_box_Plk4_1"/>
</dbReference>
<feature type="compositionally biased region" description="Basic and acidic residues" evidence="1">
    <location>
        <begin position="206"/>
        <end position="223"/>
    </location>
</feature>
<dbReference type="Gene3D" id="3.30.1120.120">
    <property type="match status" value="1"/>
</dbReference>
<dbReference type="InParanoid" id="A0A1Y2FG39"/>
<sequence length="392" mass="42779">MLDLRERSGVVLVISGDGESVSLFRRGWNKGEPLVLISPDEVYSFNSLPKELEKPYALAAKFVNGVRSRIPRITVRLPNSYPPSSRAPKQATLTIFSDSPASYSVSFPPSTSTTSSPSPRPQGQSLTVRVDPTRSLLLLHPSSPTSLPLPPSPDDLSALPPSLRPLIHYAFALQPTVTRLVDAMPTPEELARANPLPSPLSSPRLGRKEEQGEEGKKSARERLINAVRSAVEGDAVEGERRRKEGSTSTEVETGSGIRKGSPREGQADPTSSPGPVNEEEAEEDGTWEEQRRCLVGAGWIIRRRLPPRSSRQRQGSFVGGEGGAEGESEEQQWSYQVLFNDGEELLLSVDGEEGWSVSWKGRSYPLAASPLLPSRIKRRLGLVGEMLELFGD</sequence>
<accession>A0A1Y2FG39</accession>
<dbReference type="PROSITE" id="PS51984">
    <property type="entry name" value="CPB1"/>
    <property type="match status" value="1"/>
</dbReference>
<name>A0A1Y2FG39_9BASI</name>
<comment type="caution">
    <text evidence="3">The sequence shown here is derived from an EMBL/GenBank/DDBJ whole genome shotgun (WGS) entry which is preliminary data.</text>
</comment>
<gene>
    <name evidence="3" type="ORF">BCR35DRAFT_303570</name>
</gene>
<feature type="region of interest" description="Disordered" evidence="1">
    <location>
        <begin position="189"/>
        <end position="288"/>
    </location>
</feature>
<dbReference type="AlphaFoldDB" id="A0A1Y2FG39"/>
<dbReference type="Proteomes" id="UP000193467">
    <property type="component" value="Unassembled WGS sequence"/>
</dbReference>
<evidence type="ECO:0000313" key="4">
    <source>
        <dbReference type="Proteomes" id="UP000193467"/>
    </source>
</evidence>
<proteinExistence type="predicted"/>
<evidence type="ECO:0000259" key="2">
    <source>
        <dbReference type="PROSITE" id="PS51984"/>
    </source>
</evidence>
<reference evidence="3 4" key="1">
    <citation type="submission" date="2016-07" db="EMBL/GenBank/DDBJ databases">
        <title>Pervasive Adenine N6-methylation of Active Genes in Fungi.</title>
        <authorList>
            <consortium name="DOE Joint Genome Institute"/>
            <person name="Mondo S.J."/>
            <person name="Dannebaum R.O."/>
            <person name="Kuo R.C."/>
            <person name="Labutti K."/>
            <person name="Haridas S."/>
            <person name="Kuo A."/>
            <person name="Salamov A."/>
            <person name="Ahrendt S.R."/>
            <person name="Lipzen A."/>
            <person name="Sullivan W."/>
            <person name="Andreopoulos W.B."/>
            <person name="Clum A."/>
            <person name="Lindquist E."/>
            <person name="Daum C."/>
            <person name="Ramamoorthy G.K."/>
            <person name="Gryganskyi A."/>
            <person name="Culley D."/>
            <person name="Magnuson J.K."/>
            <person name="James T.Y."/>
            <person name="O'Malley M.A."/>
            <person name="Stajich J.E."/>
            <person name="Spatafora J.W."/>
            <person name="Visel A."/>
            <person name="Grigoriev I.V."/>
        </authorList>
    </citation>
    <scope>NUCLEOTIDE SEQUENCE [LARGE SCALE GENOMIC DNA]</scope>
    <source>
        <strain evidence="3 4">62-1032</strain>
    </source>
</reference>
<protein>
    <recommendedName>
        <fullName evidence="2">Cryptic POLO box 1 (CPB1) domain-containing protein</fullName>
    </recommendedName>
</protein>
<evidence type="ECO:0000313" key="3">
    <source>
        <dbReference type="EMBL" id="ORY82920.1"/>
    </source>
</evidence>
<organism evidence="3 4">
    <name type="scientific">Leucosporidium creatinivorum</name>
    <dbReference type="NCBI Taxonomy" id="106004"/>
    <lineage>
        <taxon>Eukaryota</taxon>
        <taxon>Fungi</taxon>
        <taxon>Dikarya</taxon>
        <taxon>Basidiomycota</taxon>
        <taxon>Pucciniomycotina</taxon>
        <taxon>Microbotryomycetes</taxon>
        <taxon>Leucosporidiales</taxon>
        <taxon>Leucosporidium</taxon>
    </lineage>
</organism>
<dbReference type="EMBL" id="MCGR01000020">
    <property type="protein sequence ID" value="ORY82920.1"/>
    <property type="molecule type" value="Genomic_DNA"/>
</dbReference>
<feature type="region of interest" description="Disordered" evidence="1">
    <location>
        <begin position="102"/>
        <end position="126"/>
    </location>
</feature>
<feature type="compositionally biased region" description="Acidic residues" evidence="1">
    <location>
        <begin position="277"/>
        <end position="287"/>
    </location>
</feature>
<feature type="region of interest" description="Disordered" evidence="1">
    <location>
        <begin position="305"/>
        <end position="331"/>
    </location>
</feature>
<keyword evidence="4" id="KW-1185">Reference proteome</keyword>